<dbReference type="GO" id="GO:0005685">
    <property type="term" value="C:U1 snRNP"/>
    <property type="evidence" value="ECO:0007669"/>
    <property type="project" value="UniProtKB-UniRule"/>
</dbReference>
<comment type="subunit">
    <text evidence="8">Component of the U1 snRNP. The U1 snRNP is composed of the U1 snRNA and the 7 core Sm proteins SNRPB, SNRPD1, SNRPD2, SNRPD3, SNRPE, SNRPF and SNRPG that assemble in a heptameric protein ring on the Sm site of the small nuclear RNA to form the core snRNP, and at least 3 U1 snRNP-specific proteins SNRNP70/U1-70K, SNRPA/U1-A and SNRPC/U1-C. SNRPC/U1-C interacts with U1 snRNA and the 5' splice-site region of the pre-mRNA. Interacts (via N-terminus) with TIA1 (via C-terminus); thereby promoting spliceosomal U1 snRNP recruitment to 5' splice sites.</text>
</comment>
<dbReference type="GO" id="GO:0030627">
    <property type="term" value="F:pre-mRNA 5'-splice site binding"/>
    <property type="evidence" value="ECO:0007669"/>
    <property type="project" value="InterPro"/>
</dbReference>
<dbReference type="Gene3D" id="3.30.160.60">
    <property type="entry name" value="Classic Zinc Finger"/>
    <property type="match status" value="1"/>
</dbReference>
<gene>
    <name evidence="12" type="ORF">PNEG_01871</name>
</gene>
<proteinExistence type="inferred from homology"/>
<dbReference type="SUPFAM" id="SSF57667">
    <property type="entry name" value="beta-beta-alpha zinc fingers"/>
    <property type="match status" value="1"/>
</dbReference>
<dbReference type="PIRSF" id="PIRSF037969">
    <property type="entry name" value="U1_snRNP-C"/>
    <property type="match status" value="1"/>
</dbReference>
<name>M7PGU7_PNEMU</name>
<dbReference type="GeneID" id="19895565"/>
<feature type="region of interest" description="Disordered" evidence="10">
    <location>
        <begin position="125"/>
        <end position="158"/>
    </location>
</feature>
<reference evidence="13" key="1">
    <citation type="journal article" date="2016" name="Nat. Commun.">
        <title>Genome analysis of three Pneumocystis species reveals adaptation mechanisms to life exclusively in mammalian hosts.</title>
        <authorList>
            <person name="Ma L."/>
            <person name="Chen Z."/>
            <person name="Huang D.W."/>
            <person name="Kutty G."/>
            <person name="Ishihara M."/>
            <person name="Wang H."/>
            <person name="Abouelleil A."/>
            <person name="Bishop L."/>
            <person name="Davey E."/>
            <person name="Deng R."/>
            <person name="Deng X."/>
            <person name="Fan L."/>
            <person name="Fantoni G."/>
            <person name="Fitzgerald M."/>
            <person name="Gogineni E."/>
            <person name="Goldberg J.M."/>
            <person name="Handley G."/>
            <person name="Hu X."/>
            <person name="Huber C."/>
            <person name="Jiao X."/>
            <person name="Jones K."/>
            <person name="Levin J.Z."/>
            <person name="Liu Y."/>
            <person name="Macdonald P."/>
            <person name="Melnikov A."/>
            <person name="Raley C."/>
            <person name="Sassi M."/>
            <person name="Sherman B.T."/>
            <person name="Song X."/>
            <person name="Sykes S."/>
            <person name="Tran B."/>
            <person name="Walsh L."/>
            <person name="Xia Y."/>
            <person name="Yang J."/>
            <person name="Young S."/>
            <person name="Zeng Q."/>
            <person name="Zheng X."/>
            <person name="Stephens R."/>
            <person name="Nusbaum C."/>
            <person name="Birren B.W."/>
            <person name="Azadi P."/>
            <person name="Lempicki R.A."/>
            <person name="Cuomo C.A."/>
            <person name="Kovacs J.A."/>
        </authorList>
    </citation>
    <scope>NUCLEOTIDE SEQUENCE [LARGE SCALE GENOMIC DNA]</scope>
    <source>
        <strain evidence="13">B123</strain>
    </source>
</reference>
<dbReference type="eggNOG" id="KOG3454">
    <property type="taxonomic scope" value="Eukaryota"/>
</dbReference>
<evidence type="ECO:0000256" key="2">
    <source>
        <dbReference type="ARBA" id="ARBA00022723"/>
    </source>
</evidence>
<dbReference type="OMA" id="QMRPPLM"/>
<comment type="similarity">
    <text evidence="9">Belongs to the U1 small nuclear ribonucleoprotein C family.</text>
</comment>
<dbReference type="InterPro" id="IPR003604">
    <property type="entry name" value="Matrin/U1-like-C_Znf_C2H2"/>
</dbReference>
<comment type="subunit">
    <text evidence="9">U1 snRNP is composed of the 7 core Sm proteins B/B', D1, D2, D3, E, F and G that assemble in a heptameric protein ring on the Sm site of the small nuclear RNA to form the core snRNP, and at least 3 U1 snRNP-specific proteins U1-70K, U1-A and U1-C. U1-C interacts with U1 snRNA and the 5' splice-site region of the pre-mRNA.</text>
</comment>
<dbReference type="Pfam" id="PF06220">
    <property type="entry name" value="zf-U1"/>
    <property type="match status" value="1"/>
</dbReference>
<dbReference type="VEuPathDB" id="FungiDB:PNEG_01871"/>
<dbReference type="InterPro" id="IPR000690">
    <property type="entry name" value="Matrin/U1-C_Znf_C2H2"/>
</dbReference>
<evidence type="ECO:0000256" key="5">
    <source>
        <dbReference type="ARBA" id="ARBA00022884"/>
    </source>
</evidence>
<dbReference type="GO" id="GO:0000387">
    <property type="term" value="P:spliceosomal snRNP assembly"/>
    <property type="evidence" value="ECO:0007669"/>
    <property type="project" value="UniProtKB-UniRule"/>
</dbReference>
<dbReference type="HOGENOM" id="CLU_079697_2_0_1"/>
<dbReference type="GO" id="GO:0071004">
    <property type="term" value="C:U2-type prespliceosome"/>
    <property type="evidence" value="ECO:0007669"/>
    <property type="project" value="UniProtKB-UniRule"/>
</dbReference>
<dbReference type="PANTHER" id="PTHR31148">
    <property type="entry name" value="U1 SMALL NUCLEAR RIBONUCLEOPROTEIN C"/>
    <property type="match status" value="1"/>
</dbReference>
<protein>
    <recommendedName>
        <fullName evidence="9">U1 small nuclear ribonucleoprotein C</fullName>
        <shortName evidence="9">U1 snRNP C</shortName>
        <shortName evidence="9">U1-C</shortName>
        <shortName evidence="9">U1C</shortName>
    </recommendedName>
</protein>
<accession>M7PGU7</accession>
<keyword evidence="6 9" id="KW-0539">Nucleus</keyword>
<dbReference type="EMBL" id="AFWA02000009">
    <property type="protein sequence ID" value="EMR09684.1"/>
    <property type="molecule type" value="Genomic_DNA"/>
</dbReference>
<dbReference type="STRING" id="1069680.M7PGU7"/>
<dbReference type="GO" id="GO:0030619">
    <property type="term" value="F:U1 snRNA binding"/>
    <property type="evidence" value="ECO:0007669"/>
    <property type="project" value="UniProtKB-UniRule"/>
</dbReference>
<dbReference type="HAMAP" id="MF_03153">
    <property type="entry name" value="U1_C"/>
    <property type="match status" value="1"/>
</dbReference>
<keyword evidence="5 9" id="KW-0694">RNA-binding</keyword>
<organism evidence="12 13">
    <name type="scientific">Pneumocystis murina (strain B123)</name>
    <name type="common">Mouse pneumocystis pneumonia agent</name>
    <name type="synonym">Pneumocystis carinii f. sp. muris</name>
    <dbReference type="NCBI Taxonomy" id="1069680"/>
    <lineage>
        <taxon>Eukaryota</taxon>
        <taxon>Fungi</taxon>
        <taxon>Dikarya</taxon>
        <taxon>Ascomycota</taxon>
        <taxon>Taphrinomycotina</taxon>
        <taxon>Pneumocystomycetes</taxon>
        <taxon>Pneumocystaceae</taxon>
        <taxon>Pneumocystis</taxon>
    </lineage>
</organism>
<dbReference type="GO" id="GO:0000243">
    <property type="term" value="C:commitment complex"/>
    <property type="evidence" value="ECO:0007669"/>
    <property type="project" value="UniProtKB-UniRule"/>
</dbReference>
<dbReference type="GO" id="GO:0008270">
    <property type="term" value="F:zinc ion binding"/>
    <property type="evidence" value="ECO:0007669"/>
    <property type="project" value="UniProtKB-UniRule"/>
</dbReference>
<keyword evidence="3 9" id="KW-0863">Zinc-finger</keyword>
<evidence type="ECO:0000256" key="7">
    <source>
        <dbReference type="ARBA" id="ARBA00023274"/>
    </source>
</evidence>
<evidence type="ECO:0000256" key="9">
    <source>
        <dbReference type="HAMAP-Rule" id="MF_03153"/>
    </source>
</evidence>
<dbReference type="InterPro" id="IPR036236">
    <property type="entry name" value="Znf_C2H2_sf"/>
</dbReference>
<dbReference type="PANTHER" id="PTHR31148:SF1">
    <property type="entry name" value="U1 SMALL NUCLEAR RIBONUCLEOPROTEIN C"/>
    <property type="match status" value="1"/>
</dbReference>
<feature type="domain" description="Matrin-type" evidence="11">
    <location>
        <begin position="4"/>
        <end position="36"/>
    </location>
</feature>
<dbReference type="RefSeq" id="XP_007873845.1">
    <property type="nucleotide sequence ID" value="XM_007875654.1"/>
</dbReference>
<keyword evidence="4 9" id="KW-0862">Zinc</keyword>
<dbReference type="InterPro" id="IPR017340">
    <property type="entry name" value="U1_snRNP-C"/>
</dbReference>
<keyword evidence="13" id="KW-1185">Reference proteome</keyword>
<keyword evidence="7 9" id="KW-0687">Ribonucleoprotein</keyword>
<dbReference type="FunFam" id="3.30.160.60:FF:000059">
    <property type="entry name" value="U1 small nuclear ribonucleoprotein C"/>
    <property type="match status" value="1"/>
</dbReference>
<dbReference type="Proteomes" id="UP000011958">
    <property type="component" value="Unassembled WGS sequence"/>
</dbReference>
<evidence type="ECO:0000313" key="13">
    <source>
        <dbReference type="Proteomes" id="UP000011958"/>
    </source>
</evidence>
<dbReference type="AlphaFoldDB" id="M7PGU7"/>
<comment type="subcellular location">
    <subcellularLocation>
        <location evidence="1 9">Nucleus</location>
    </subcellularLocation>
</comment>
<dbReference type="PROSITE" id="PS50171">
    <property type="entry name" value="ZF_MATRIN"/>
    <property type="match status" value="1"/>
</dbReference>
<keyword evidence="2 9" id="KW-0479">Metal-binding</keyword>
<evidence type="ECO:0000256" key="10">
    <source>
        <dbReference type="SAM" id="MobiDB-lite"/>
    </source>
</evidence>
<comment type="function">
    <text evidence="9">Component of the spliceosomal U1 snRNP, which is essential for recognition of the pre-mRNA 5' splice-site and the subsequent assembly of the spliceosome. U1-C is directly involved in initial 5' splice-site recognition for both constitutive and regulated alternative splicing. The interaction with the 5' splice-site seems to precede base-pairing between the pre-mRNA and the U1 snRNA. Stimulates commitment or early (E) complex formation by stabilizing the base pairing of the 5' end of the U1 snRNA and the 5' splice-site region.</text>
</comment>
<evidence type="ECO:0000256" key="6">
    <source>
        <dbReference type="ARBA" id="ARBA00023242"/>
    </source>
</evidence>
<dbReference type="InterPro" id="IPR013085">
    <property type="entry name" value="U1-CZ_Znf_C2H2"/>
</dbReference>
<dbReference type="GO" id="GO:0003729">
    <property type="term" value="F:mRNA binding"/>
    <property type="evidence" value="ECO:0007669"/>
    <property type="project" value="UniProtKB-UniRule"/>
</dbReference>
<sequence>MPRYYCDYCDVFLTHDSASVRKAHNAGKNHLTNVREYYQEIGHEKAQNVIDSITKAYENQPVMLPLPGMFPPLIPGMPPMPISGVPGPLPPHPGMLDTPLPPPIPGMPFPPPFVPPSRLNLPFPGGFVPPSVPPPGISQIQPSQQSSTFLPQNMQHSG</sequence>
<evidence type="ECO:0000256" key="1">
    <source>
        <dbReference type="ARBA" id="ARBA00004123"/>
    </source>
</evidence>
<comment type="caution">
    <text evidence="12">The sequence shown here is derived from an EMBL/GenBank/DDBJ whole genome shotgun (WGS) entry which is preliminary data.</text>
</comment>
<dbReference type="SMART" id="SM00451">
    <property type="entry name" value="ZnF_U1"/>
    <property type="match status" value="1"/>
</dbReference>
<feature type="compositionally biased region" description="Low complexity" evidence="10">
    <location>
        <begin position="137"/>
        <end position="147"/>
    </location>
</feature>
<evidence type="ECO:0000256" key="4">
    <source>
        <dbReference type="ARBA" id="ARBA00022833"/>
    </source>
</evidence>
<evidence type="ECO:0000256" key="8">
    <source>
        <dbReference type="ARBA" id="ARBA00046357"/>
    </source>
</evidence>
<evidence type="ECO:0000313" key="12">
    <source>
        <dbReference type="EMBL" id="EMR09684.1"/>
    </source>
</evidence>
<feature type="compositionally biased region" description="Polar residues" evidence="10">
    <location>
        <begin position="148"/>
        <end position="158"/>
    </location>
</feature>
<dbReference type="GO" id="GO:0000395">
    <property type="term" value="P:mRNA 5'-splice site recognition"/>
    <property type="evidence" value="ECO:0007669"/>
    <property type="project" value="UniProtKB-UniRule"/>
</dbReference>
<dbReference type="OrthoDB" id="76567at2759"/>
<evidence type="ECO:0000259" key="11">
    <source>
        <dbReference type="PROSITE" id="PS50171"/>
    </source>
</evidence>
<evidence type="ECO:0000256" key="3">
    <source>
        <dbReference type="ARBA" id="ARBA00022771"/>
    </source>
</evidence>